<dbReference type="FunFam" id="3.40.50.720:FF:000084">
    <property type="entry name" value="Short-chain dehydrogenase reductase"/>
    <property type="match status" value="1"/>
</dbReference>
<dbReference type="SUPFAM" id="SSF51735">
    <property type="entry name" value="NAD(P)-binding Rossmann-fold domains"/>
    <property type="match status" value="1"/>
</dbReference>
<dbReference type="InterPro" id="IPR020904">
    <property type="entry name" value="Sc_DH/Rdtase_CS"/>
</dbReference>
<dbReference type="GO" id="GO:0016491">
    <property type="term" value="F:oxidoreductase activity"/>
    <property type="evidence" value="ECO:0007669"/>
    <property type="project" value="UniProtKB-KW"/>
</dbReference>
<dbReference type="InterPro" id="IPR002347">
    <property type="entry name" value="SDR_fam"/>
</dbReference>
<dbReference type="Gene3D" id="3.40.50.720">
    <property type="entry name" value="NAD(P)-binding Rossmann-like Domain"/>
    <property type="match status" value="1"/>
</dbReference>
<comment type="similarity">
    <text evidence="1">Belongs to the short-chain dehydrogenases/reductases (SDR) family.</text>
</comment>
<evidence type="ECO:0000313" key="5">
    <source>
        <dbReference type="Proteomes" id="UP000265768"/>
    </source>
</evidence>
<dbReference type="EMBL" id="QZEY01000012">
    <property type="protein sequence ID" value="RJL26603.1"/>
    <property type="molecule type" value="Genomic_DNA"/>
</dbReference>
<dbReference type="PANTHER" id="PTHR43618:SF8">
    <property type="entry name" value="7ALPHA-HYDROXYSTEROID DEHYDROGENASE"/>
    <property type="match status" value="1"/>
</dbReference>
<keyword evidence="3" id="KW-0560">Oxidoreductase</keyword>
<evidence type="ECO:0000256" key="2">
    <source>
        <dbReference type="ARBA" id="ARBA00022857"/>
    </source>
</evidence>
<dbReference type="Pfam" id="PF13561">
    <property type="entry name" value="adh_short_C2"/>
    <property type="match status" value="1"/>
</dbReference>
<organism evidence="4 5">
    <name type="scientific">Bailinhaonella thermotolerans</name>
    <dbReference type="NCBI Taxonomy" id="1070861"/>
    <lineage>
        <taxon>Bacteria</taxon>
        <taxon>Bacillati</taxon>
        <taxon>Actinomycetota</taxon>
        <taxon>Actinomycetes</taxon>
        <taxon>Streptosporangiales</taxon>
        <taxon>Streptosporangiaceae</taxon>
        <taxon>Bailinhaonella</taxon>
    </lineage>
</organism>
<dbReference type="InterPro" id="IPR052178">
    <property type="entry name" value="Sec_Metab_Biosynth_SDR"/>
</dbReference>
<reference evidence="4 5" key="1">
    <citation type="submission" date="2018-09" db="EMBL/GenBank/DDBJ databases">
        <title>YIM 75507 draft genome.</title>
        <authorList>
            <person name="Tang S."/>
            <person name="Feng Y."/>
        </authorList>
    </citation>
    <scope>NUCLEOTIDE SEQUENCE [LARGE SCALE GENOMIC DNA]</scope>
    <source>
        <strain evidence="4 5">YIM 75507</strain>
    </source>
</reference>
<evidence type="ECO:0000256" key="3">
    <source>
        <dbReference type="ARBA" id="ARBA00023002"/>
    </source>
</evidence>
<evidence type="ECO:0000256" key="1">
    <source>
        <dbReference type="ARBA" id="ARBA00006484"/>
    </source>
</evidence>
<accession>A0A3A4ALD7</accession>
<dbReference type="RefSeq" id="WP_119929333.1">
    <property type="nucleotide sequence ID" value="NZ_QZEY01000012.1"/>
</dbReference>
<sequence>MNLFSVEGKSVVVTGGSRGIGLMIATGFAEAGARVYICSRKTDELERAAASIGVTAIPADLSTREGADRFAGEIAGREPKLDVLVNNAGAAWGAPLEDFPENGFDKIWNVNVKGVYYLTVAILPLLRKAAAPDDPARVINIGSVDGIRVPETENYPYAASKAAVHMLTRQLAHRLVKEHITVNAIAPGPFESKMMAFALATDELRQAVADFVPMGRIGRPEDMAGTAIYLASRAGSYLTGAVIPVDGGLSTHG</sequence>
<keyword evidence="5" id="KW-1185">Reference proteome</keyword>
<comment type="caution">
    <text evidence="4">The sequence shown here is derived from an EMBL/GenBank/DDBJ whole genome shotgun (WGS) entry which is preliminary data.</text>
</comment>
<evidence type="ECO:0000313" key="4">
    <source>
        <dbReference type="EMBL" id="RJL26603.1"/>
    </source>
</evidence>
<dbReference type="OrthoDB" id="286404at2"/>
<proteinExistence type="inferred from homology"/>
<name>A0A3A4ALD7_9ACTN</name>
<dbReference type="PRINTS" id="PR00080">
    <property type="entry name" value="SDRFAMILY"/>
</dbReference>
<dbReference type="AlphaFoldDB" id="A0A3A4ALD7"/>
<dbReference type="PANTHER" id="PTHR43618">
    <property type="entry name" value="7-ALPHA-HYDROXYSTEROID DEHYDROGENASE"/>
    <property type="match status" value="1"/>
</dbReference>
<dbReference type="Proteomes" id="UP000265768">
    <property type="component" value="Unassembled WGS sequence"/>
</dbReference>
<dbReference type="InterPro" id="IPR036291">
    <property type="entry name" value="NAD(P)-bd_dom_sf"/>
</dbReference>
<protein>
    <submittedName>
        <fullName evidence="4">SDR family oxidoreductase</fullName>
    </submittedName>
</protein>
<dbReference type="PROSITE" id="PS00061">
    <property type="entry name" value="ADH_SHORT"/>
    <property type="match status" value="1"/>
</dbReference>
<gene>
    <name evidence="4" type="ORF">D5H75_26885</name>
</gene>
<keyword evidence="2" id="KW-0521">NADP</keyword>
<dbReference type="PRINTS" id="PR00081">
    <property type="entry name" value="GDHRDH"/>
</dbReference>